<dbReference type="SUPFAM" id="SSF52343">
    <property type="entry name" value="Ferredoxin reductase-like, C-terminal NADP-linked domain"/>
    <property type="match status" value="1"/>
</dbReference>
<dbReference type="EMBL" id="BT075777">
    <property type="protein sequence ID" value="ACO10201.1"/>
    <property type="molecule type" value="mRNA"/>
</dbReference>
<evidence type="ECO:0000256" key="2">
    <source>
        <dbReference type="ARBA" id="ARBA00023027"/>
    </source>
</evidence>
<keyword evidence="2" id="KW-0520">NAD</keyword>
<dbReference type="InterPro" id="IPR001433">
    <property type="entry name" value="OxRdtase_FAD/NAD-bd"/>
</dbReference>
<proteinExistence type="evidence at transcript level"/>
<dbReference type="CDD" id="cd00322">
    <property type="entry name" value="FNR_like"/>
    <property type="match status" value="1"/>
</dbReference>
<feature type="domain" description="Oxidoreductase FAD/NAD(P)-binding" evidence="3">
    <location>
        <begin position="79"/>
        <end position="176"/>
    </location>
</feature>
<name>C1BME8_CALRO</name>
<dbReference type="GO" id="GO:0005739">
    <property type="term" value="C:mitochondrion"/>
    <property type="evidence" value="ECO:0007669"/>
    <property type="project" value="TreeGrafter"/>
</dbReference>
<dbReference type="Gene3D" id="3.40.50.80">
    <property type="entry name" value="Nucleotide-binding domain of ferredoxin-NADP reductase (FNR) module"/>
    <property type="match status" value="1"/>
</dbReference>
<evidence type="ECO:0000256" key="1">
    <source>
        <dbReference type="ARBA" id="ARBA00023002"/>
    </source>
</evidence>
<dbReference type="GO" id="GO:0016491">
    <property type="term" value="F:oxidoreductase activity"/>
    <property type="evidence" value="ECO:0007669"/>
    <property type="project" value="UniProtKB-KW"/>
</dbReference>
<reference evidence="4" key="1">
    <citation type="submission" date="2009-03" db="EMBL/GenBank/DDBJ databases">
        <title>Caligus rogercresseyi ESTs and full-length cDNAs.</title>
        <authorList>
            <person name="Yasuike M."/>
            <person name="von Schalburg K."/>
            <person name="Cooper G."/>
            <person name="Leong J."/>
            <person name="Jones S.R.M."/>
            <person name="Koop B.F."/>
        </authorList>
    </citation>
    <scope>NUCLEOTIDE SEQUENCE</scope>
    <source>
        <tissue evidence="4">Whole tissue</tissue>
    </source>
</reference>
<protein>
    <submittedName>
        <fullName evidence="4">Oxidoreductase NAD-binding domain-containing protein 1</fullName>
    </submittedName>
</protein>
<gene>
    <name evidence="4" type="primary">OXND1</name>
</gene>
<sequence>MDLYIPQIDEVGGYSMCSEPSKFDKDGVLDLAIKYSTWAPAHWIHTKASVNDELQFRFGGDYHYPHNTINAKEPHRLVLIAGGVGINPLISMALHASDIGLPVETHLLYSAKTEEELIFKNELDALTQRDSGFHVQYRVTNSEARIGVNDLEGFLSTDKPTYFYICGPAAMVKDVNASLLQRGVTKEKIFYELWT</sequence>
<evidence type="ECO:0000313" key="4">
    <source>
        <dbReference type="EMBL" id="ACO10201.1"/>
    </source>
</evidence>
<dbReference type="InterPro" id="IPR052128">
    <property type="entry name" value="Oxidoreductase_NAD-binding"/>
</dbReference>
<dbReference type="AlphaFoldDB" id="C1BME8"/>
<dbReference type="InterPro" id="IPR039261">
    <property type="entry name" value="FNR_nucleotide-bd"/>
</dbReference>
<organism evidence="4">
    <name type="scientific">Caligus rogercresseyi</name>
    <name type="common">Sea louse</name>
    <dbReference type="NCBI Taxonomy" id="217165"/>
    <lineage>
        <taxon>Eukaryota</taxon>
        <taxon>Metazoa</taxon>
        <taxon>Ecdysozoa</taxon>
        <taxon>Arthropoda</taxon>
        <taxon>Crustacea</taxon>
        <taxon>Multicrustacea</taxon>
        <taxon>Hexanauplia</taxon>
        <taxon>Copepoda</taxon>
        <taxon>Siphonostomatoida</taxon>
        <taxon>Caligidae</taxon>
        <taxon>Caligus</taxon>
    </lineage>
</organism>
<dbReference type="PANTHER" id="PTHR46505:SF1">
    <property type="entry name" value="OXIDOREDUCTASE NAD-BINDING DOMAIN-CONTAINING PROTEIN 1"/>
    <property type="match status" value="1"/>
</dbReference>
<dbReference type="PANTHER" id="PTHR46505">
    <property type="entry name" value="OXIDOREDUCTASE NAD-BINDING DOMAIN-CONTAINING PROTEIN 1"/>
    <property type="match status" value="1"/>
</dbReference>
<dbReference type="Pfam" id="PF00175">
    <property type="entry name" value="NAD_binding_1"/>
    <property type="match status" value="1"/>
</dbReference>
<evidence type="ECO:0000259" key="3">
    <source>
        <dbReference type="Pfam" id="PF00175"/>
    </source>
</evidence>
<keyword evidence="1" id="KW-0560">Oxidoreductase</keyword>
<accession>C1BME8</accession>